<dbReference type="OrthoDB" id="9797506at2"/>
<dbReference type="Proteomes" id="UP000434052">
    <property type="component" value="Unassembled WGS sequence"/>
</dbReference>
<dbReference type="InterPro" id="IPR036610">
    <property type="entry name" value="PEBP-like_sf"/>
</dbReference>
<dbReference type="InterPro" id="IPR005247">
    <property type="entry name" value="YbhB_YbcL/LppC-like"/>
</dbReference>
<dbReference type="AlphaFoldDB" id="A0A6P1ZIK6"/>
<evidence type="ECO:0000313" key="1">
    <source>
        <dbReference type="EMBL" id="TVM34638.1"/>
    </source>
</evidence>
<dbReference type="PANTHER" id="PTHR30289:SF1">
    <property type="entry name" value="PEBP (PHOSPHATIDYLETHANOLAMINE-BINDING PROTEIN) FAMILY PROTEIN"/>
    <property type="match status" value="1"/>
</dbReference>
<dbReference type="EMBL" id="QMIF01000004">
    <property type="protein sequence ID" value="TVM34638.1"/>
    <property type="molecule type" value="Genomic_DNA"/>
</dbReference>
<dbReference type="InterPro" id="IPR008914">
    <property type="entry name" value="PEBP"/>
</dbReference>
<dbReference type="Pfam" id="PF01161">
    <property type="entry name" value="PBP"/>
    <property type="match status" value="1"/>
</dbReference>
<dbReference type="Gene3D" id="3.90.280.10">
    <property type="entry name" value="PEBP-like"/>
    <property type="match status" value="1"/>
</dbReference>
<accession>A0A6P1ZIK6</accession>
<evidence type="ECO:0000313" key="2">
    <source>
        <dbReference type="Proteomes" id="UP000434052"/>
    </source>
</evidence>
<organism evidence="1 2">
    <name type="scientific">Oceanidesulfovibrio marinus</name>
    <dbReference type="NCBI Taxonomy" id="370038"/>
    <lineage>
        <taxon>Bacteria</taxon>
        <taxon>Pseudomonadati</taxon>
        <taxon>Thermodesulfobacteriota</taxon>
        <taxon>Desulfovibrionia</taxon>
        <taxon>Desulfovibrionales</taxon>
        <taxon>Desulfovibrionaceae</taxon>
        <taxon>Oceanidesulfovibrio</taxon>
    </lineage>
</organism>
<name>A0A6P1ZIK6_9BACT</name>
<comment type="caution">
    <text evidence="1">The sequence shown here is derived from an EMBL/GenBank/DDBJ whole genome shotgun (WGS) entry which is preliminary data.</text>
</comment>
<dbReference type="PANTHER" id="PTHR30289">
    <property type="entry name" value="UNCHARACTERIZED PROTEIN YBCL-RELATED"/>
    <property type="match status" value="1"/>
</dbReference>
<dbReference type="NCBIfam" id="TIGR00481">
    <property type="entry name" value="YbhB/YbcL family Raf kinase inhibitor-like protein"/>
    <property type="match status" value="1"/>
</dbReference>
<dbReference type="RefSeq" id="WP_144304959.1">
    <property type="nucleotide sequence ID" value="NZ_QMIF01000004.1"/>
</dbReference>
<protein>
    <submittedName>
        <fullName evidence="1">YbhB/YbcL family Raf kinase inhibitor-like protein</fullName>
    </submittedName>
</protein>
<dbReference type="CDD" id="cd00865">
    <property type="entry name" value="PEBP_bact_arch"/>
    <property type="match status" value="1"/>
</dbReference>
<dbReference type="SUPFAM" id="SSF49777">
    <property type="entry name" value="PEBP-like"/>
    <property type="match status" value="1"/>
</dbReference>
<sequence length="152" mass="16233">MAFELTSPAFENGKPIPIRHTCDGEDISPALEWSGVPDKATSLVLICDDPDAPGGTFDHWIVYNLPPDIDGLGEGIALGTALEGGGNQGRNDFRKVGYGGPCPPSGTHRYYFTLYAVDGTLDYTEPPGKQAVLDDIEDSVLGKAQLMGTYSR</sequence>
<proteinExistence type="predicted"/>
<reference evidence="1 2" key="1">
    <citation type="submission" date="2018-06" db="EMBL/GenBank/DDBJ databases">
        <title>Complete genome of Desulfovibrio marinus P48SEP.</title>
        <authorList>
            <person name="Crispim J.S."/>
            <person name="Vidigal P.M.P."/>
            <person name="Silva L.C.F."/>
            <person name="Araujo L.C."/>
            <person name="Laguardia C.N."/>
            <person name="Dias R.S."/>
            <person name="Sousa M.P."/>
            <person name="Paula S.O."/>
            <person name="Silva C."/>
        </authorList>
    </citation>
    <scope>NUCLEOTIDE SEQUENCE [LARGE SCALE GENOMIC DNA]</scope>
    <source>
        <strain evidence="1 2">P48SEP</strain>
    </source>
</reference>
<gene>
    <name evidence="1" type="ORF">DQK91_08690</name>
</gene>